<evidence type="ECO:0000313" key="1">
    <source>
        <dbReference type="EMBL" id="CAA9487697.1"/>
    </source>
</evidence>
<organism evidence="1">
    <name type="scientific">uncultured Segetibacter sp</name>
    <dbReference type="NCBI Taxonomy" id="481133"/>
    <lineage>
        <taxon>Bacteria</taxon>
        <taxon>Pseudomonadati</taxon>
        <taxon>Bacteroidota</taxon>
        <taxon>Chitinophagia</taxon>
        <taxon>Chitinophagales</taxon>
        <taxon>Chitinophagaceae</taxon>
        <taxon>Segetibacter</taxon>
        <taxon>environmental samples</taxon>
    </lineage>
</organism>
<dbReference type="AlphaFoldDB" id="A0A6J4S1Z2"/>
<dbReference type="EMBL" id="CADCVN010000508">
    <property type="protein sequence ID" value="CAA9487697.1"/>
    <property type="molecule type" value="Genomic_DNA"/>
</dbReference>
<accession>A0A6J4S1Z2</accession>
<proteinExistence type="predicted"/>
<name>A0A6J4S1Z2_9BACT</name>
<reference evidence="1" key="1">
    <citation type="submission" date="2020-02" db="EMBL/GenBank/DDBJ databases">
        <authorList>
            <person name="Meier V. D."/>
        </authorList>
    </citation>
    <scope>NUCLEOTIDE SEQUENCE</scope>
    <source>
        <strain evidence="1">AVDCRST_MAG96</strain>
    </source>
</reference>
<protein>
    <submittedName>
        <fullName evidence="1">Uncharacterized protein</fullName>
    </submittedName>
</protein>
<sequence>MRFQIWFEDSGSSWIIFKPLSPYFALPEQIGLQQNIVLELIATCGITVQYTSFLINTFDVRLQHED</sequence>
<gene>
    <name evidence="1" type="ORF">AVDCRST_MAG96-1350</name>
</gene>